<proteinExistence type="predicted"/>
<dbReference type="OrthoDB" id="2449352at2759"/>
<organism evidence="2 3">
    <name type="scientific">Modicella reniformis</name>
    <dbReference type="NCBI Taxonomy" id="1440133"/>
    <lineage>
        <taxon>Eukaryota</taxon>
        <taxon>Fungi</taxon>
        <taxon>Fungi incertae sedis</taxon>
        <taxon>Mucoromycota</taxon>
        <taxon>Mortierellomycotina</taxon>
        <taxon>Mortierellomycetes</taxon>
        <taxon>Mortierellales</taxon>
        <taxon>Mortierellaceae</taxon>
        <taxon>Modicella</taxon>
    </lineage>
</organism>
<comment type="caution">
    <text evidence="2">The sequence shown here is derived from an EMBL/GenBank/DDBJ whole genome shotgun (WGS) entry which is preliminary data.</text>
</comment>
<feature type="region of interest" description="Disordered" evidence="1">
    <location>
        <begin position="1"/>
        <end position="48"/>
    </location>
</feature>
<dbReference type="Proteomes" id="UP000749646">
    <property type="component" value="Unassembled WGS sequence"/>
</dbReference>
<protein>
    <submittedName>
        <fullName evidence="2">Uncharacterized protein</fullName>
    </submittedName>
</protein>
<gene>
    <name evidence="2" type="ORF">BGZ65_008642</name>
</gene>
<sequence length="217" mass="24214">DLSKAPRVDDSQLAKMNISQPLARKKKEYKQEHPQSKKNKTERKEDGAKELKSLYQSTFRTITETAGSVQECLRRSTLLSKNEIVIVAGLDNVVHALNSMWILADKALRLYLFKTLNSNHNHAMASPAEERESVDPNPLDLLLTRKYGRSIIRNLTTILMSGKTTDTRKPTDPKGWVARSVAEEIVGGLKSVVGAVKPLKGHMKVALTVVQKSMARI</sequence>
<evidence type="ECO:0000313" key="3">
    <source>
        <dbReference type="Proteomes" id="UP000749646"/>
    </source>
</evidence>
<dbReference type="EMBL" id="JAAAHW010003250">
    <property type="protein sequence ID" value="KAF9986154.1"/>
    <property type="molecule type" value="Genomic_DNA"/>
</dbReference>
<feature type="compositionally biased region" description="Basic and acidic residues" evidence="1">
    <location>
        <begin position="1"/>
        <end position="12"/>
    </location>
</feature>
<name>A0A9P6MB29_9FUNG</name>
<evidence type="ECO:0000313" key="2">
    <source>
        <dbReference type="EMBL" id="KAF9986154.1"/>
    </source>
</evidence>
<evidence type="ECO:0000256" key="1">
    <source>
        <dbReference type="SAM" id="MobiDB-lite"/>
    </source>
</evidence>
<dbReference type="AlphaFoldDB" id="A0A9P6MB29"/>
<reference evidence="2" key="1">
    <citation type="journal article" date="2020" name="Fungal Divers.">
        <title>Resolving the Mortierellaceae phylogeny through synthesis of multi-gene phylogenetics and phylogenomics.</title>
        <authorList>
            <person name="Vandepol N."/>
            <person name="Liber J."/>
            <person name="Desiro A."/>
            <person name="Na H."/>
            <person name="Kennedy M."/>
            <person name="Barry K."/>
            <person name="Grigoriev I.V."/>
            <person name="Miller A.N."/>
            <person name="O'Donnell K."/>
            <person name="Stajich J.E."/>
            <person name="Bonito G."/>
        </authorList>
    </citation>
    <scope>NUCLEOTIDE SEQUENCE</scope>
    <source>
        <strain evidence="2">MES-2147</strain>
    </source>
</reference>
<accession>A0A9P6MB29</accession>
<feature type="non-terminal residue" evidence="2">
    <location>
        <position position="1"/>
    </location>
</feature>
<keyword evidence="3" id="KW-1185">Reference proteome</keyword>